<dbReference type="InterPro" id="IPR011040">
    <property type="entry name" value="Sialidase"/>
</dbReference>
<dbReference type="AlphaFoldDB" id="A0A9W9G9R9"/>
<accession>A0A9W9G9R9</accession>
<sequence>MAVLSSVIARVLIPLVVLFANHAFAAYNSLWSPSQSGELVGYSRVIQLQHAGDANGKLLATFEHTQGGGSPSNYIIQESTDNGTTWDTLKKVVASDNQAPHYYQPFLFEFPQQLGKYAEGTILLVGNLVNDTVSAFYSWRSTDHGQTWDEIGLWQQGWPGSNVNISHGIWEPFLFLDSQSNIVAVFSDERENANKSQKLVQVVSKDGGDNWEKPQDVVVGSEQTFRPGMATVAKMGNGEYFMSYEWCDTRHYATTCPVHGKTSKDGVTWDASDEGVLVSSPDNVAAYDSPYSIWDPVGKQLIVSSMAKRRPSNDPYYNMPPLLLEDRHTVHINLEYGSGNWHWASAPWYAPSSENCTSNYSPNLLQLPNGTILYSARTAAAQIKNEPCEESTGAAAIGILPYKSDFSVTGDAGWIDFDQIWSVSGGQYTFPQPGSDQGTIVLTGSSGWTDYEVSADVNITSSSGVVGLLARATHLDNAPSGITRYTAAIDSNRGDFTLYKVDDKGSTTLTSKSVSGGIKVNQKYPVSLSVKSATLFATVIGDGGVKTNLSVTDDGLGRGMAGLFGSYGSGGFSNVQIQSAA</sequence>
<comment type="caution">
    <text evidence="3">The sequence shown here is derived from an EMBL/GenBank/DDBJ whole genome shotgun (WGS) entry which is preliminary data.</text>
</comment>
<evidence type="ECO:0000313" key="4">
    <source>
        <dbReference type="Proteomes" id="UP001149165"/>
    </source>
</evidence>
<keyword evidence="4" id="KW-1185">Reference proteome</keyword>
<dbReference type="InterPro" id="IPR036278">
    <property type="entry name" value="Sialidase_sf"/>
</dbReference>
<dbReference type="EMBL" id="JAPQKH010000002">
    <property type="protein sequence ID" value="KAJ5114170.1"/>
    <property type="molecule type" value="Genomic_DNA"/>
</dbReference>
<dbReference type="SUPFAM" id="SSF50939">
    <property type="entry name" value="Sialidases"/>
    <property type="match status" value="1"/>
</dbReference>
<gene>
    <name evidence="3" type="ORF">N7456_002704</name>
</gene>
<evidence type="ECO:0000313" key="3">
    <source>
        <dbReference type="EMBL" id="KAJ5114170.1"/>
    </source>
</evidence>
<feature type="chain" id="PRO_5040980763" description="Sialidase domain-containing protein" evidence="1">
    <location>
        <begin position="26"/>
        <end position="581"/>
    </location>
</feature>
<dbReference type="PANTHER" id="PTHR38792">
    <property type="entry name" value="BNR/ASP-BOX REPEAT DOMAIN PROTEIN (AFU_ORTHOLOGUE AFUA_7G06430)-RELATED"/>
    <property type="match status" value="1"/>
</dbReference>
<evidence type="ECO:0000256" key="1">
    <source>
        <dbReference type="SAM" id="SignalP"/>
    </source>
</evidence>
<dbReference type="Proteomes" id="UP001149165">
    <property type="component" value="Unassembled WGS sequence"/>
</dbReference>
<dbReference type="Pfam" id="PF13088">
    <property type="entry name" value="BNR_2"/>
    <property type="match status" value="1"/>
</dbReference>
<dbReference type="Gene3D" id="2.120.10.10">
    <property type="match status" value="1"/>
</dbReference>
<dbReference type="CDD" id="cd15482">
    <property type="entry name" value="Sialidase_non-viral"/>
    <property type="match status" value="1"/>
</dbReference>
<dbReference type="PANTHER" id="PTHR38792:SF3">
    <property type="entry name" value="BNR_ASP-BOX REPEAT DOMAIN PROTEIN (AFU_ORTHOLOGUE AFUA_7G06430)-RELATED"/>
    <property type="match status" value="1"/>
</dbReference>
<proteinExistence type="predicted"/>
<dbReference type="OrthoDB" id="2130735at2759"/>
<protein>
    <recommendedName>
        <fullName evidence="2">Sialidase domain-containing protein</fullName>
    </recommendedName>
</protein>
<keyword evidence="1" id="KW-0732">Signal</keyword>
<feature type="domain" description="Sialidase" evidence="2">
    <location>
        <begin position="55"/>
        <end position="219"/>
    </location>
</feature>
<organism evidence="3 4">
    <name type="scientific">Penicillium angulare</name>
    <dbReference type="NCBI Taxonomy" id="116970"/>
    <lineage>
        <taxon>Eukaryota</taxon>
        <taxon>Fungi</taxon>
        <taxon>Dikarya</taxon>
        <taxon>Ascomycota</taxon>
        <taxon>Pezizomycotina</taxon>
        <taxon>Eurotiomycetes</taxon>
        <taxon>Eurotiomycetidae</taxon>
        <taxon>Eurotiales</taxon>
        <taxon>Aspergillaceae</taxon>
        <taxon>Penicillium</taxon>
    </lineage>
</organism>
<feature type="signal peptide" evidence="1">
    <location>
        <begin position="1"/>
        <end position="25"/>
    </location>
</feature>
<name>A0A9W9G9R9_9EURO</name>
<dbReference type="Gene3D" id="2.60.120.560">
    <property type="entry name" value="Exo-inulinase, domain 1"/>
    <property type="match status" value="1"/>
</dbReference>
<evidence type="ECO:0000259" key="2">
    <source>
        <dbReference type="Pfam" id="PF13088"/>
    </source>
</evidence>
<reference evidence="3" key="2">
    <citation type="journal article" date="2023" name="IMA Fungus">
        <title>Comparative genomic study of the Penicillium genus elucidates a diverse pangenome and 15 lateral gene transfer events.</title>
        <authorList>
            <person name="Petersen C."/>
            <person name="Sorensen T."/>
            <person name="Nielsen M.R."/>
            <person name="Sondergaard T.E."/>
            <person name="Sorensen J.L."/>
            <person name="Fitzpatrick D.A."/>
            <person name="Frisvad J.C."/>
            <person name="Nielsen K.L."/>
        </authorList>
    </citation>
    <scope>NUCLEOTIDE SEQUENCE</scope>
    <source>
        <strain evidence="3">IBT 30069</strain>
    </source>
</reference>
<reference evidence="3" key="1">
    <citation type="submission" date="2022-11" db="EMBL/GenBank/DDBJ databases">
        <authorList>
            <person name="Petersen C."/>
        </authorList>
    </citation>
    <scope>NUCLEOTIDE SEQUENCE</scope>
    <source>
        <strain evidence="3">IBT 30069</strain>
    </source>
</reference>